<keyword evidence="3" id="KW-1185">Reference proteome</keyword>
<evidence type="ECO:0000256" key="1">
    <source>
        <dbReference type="SAM" id="Phobius"/>
    </source>
</evidence>
<feature type="transmembrane region" description="Helical" evidence="1">
    <location>
        <begin position="54"/>
        <end position="72"/>
    </location>
</feature>
<comment type="caution">
    <text evidence="2">The sequence shown here is derived from an EMBL/GenBank/DDBJ whole genome shotgun (WGS) entry which is preliminary data.</text>
</comment>
<accession>A0A8J3CSV2</accession>
<dbReference type="RefSeq" id="WP_189498161.1">
    <property type="nucleotide sequence ID" value="NZ_BMZH01000008.1"/>
</dbReference>
<dbReference type="Proteomes" id="UP000634004">
    <property type="component" value="Unassembled WGS sequence"/>
</dbReference>
<evidence type="ECO:0000313" key="3">
    <source>
        <dbReference type="Proteomes" id="UP000634004"/>
    </source>
</evidence>
<name>A0A8J3CSV2_9PROT</name>
<reference evidence="2" key="2">
    <citation type="submission" date="2020-09" db="EMBL/GenBank/DDBJ databases">
        <authorList>
            <person name="Sun Q."/>
            <person name="Kim S."/>
        </authorList>
    </citation>
    <scope>NUCLEOTIDE SEQUENCE</scope>
    <source>
        <strain evidence="2">KCTC 32513</strain>
    </source>
</reference>
<organism evidence="2 3">
    <name type="scientific">Algimonas arctica</name>
    <dbReference type="NCBI Taxonomy" id="1479486"/>
    <lineage>
        <taxon>Bacteria</taxon>
        <taxon>Pseudomonadati</taxon>
        <taxon>Pseudomonadota</taxon>
        <taxon>Alphaproteobacteria</taxon>
        <taxon>Maricaulales</taxon>
        <taxon>Robiginitomaculaceae</taxon>
        <taxon>Algimonas</taxon>
    </lineage>
</organism>
<evidence type="ECO:0000313" key="2">
    <source>
        <dbReference type="EMBL" id="GHA97686.1"/>
    </source>
</evidence>
<sequence>MNIANRDMFPSDATQARFADIGPLLENSLLDEAFHQHEAKAVRAKRIYHRVGRFAILLIAISAIYTISDALVLDATRWTTSLTLGAAVLAILGIAMQAMIIVTRQKQVWLLNRFACERIRSLKFQSFHLGDNVRDKAGLQTAVTEFTSRHLSRLENDLNAGMAVLERFSPDKALDTPDHEKLGDADPTMAAQAREAFEELRVRYQINFASSEVASLRGKMRSVTSLQDVMYFSAVTLAFISLGIKIFDPAHDLPTHWVDFAAITLFISGATKAITDNALLQEQSQGRYETYIGALEHAMVVANGRRASLDEIVDAIERVCLVELDLFCQDALRVSYRF</sequence>
<keyword evidence="1" id="KW-1133">Transmembrane helix</keyword>
<evidence type="ECO:0008006" key="4">
    <source>
        <dbReference type="Google" id="ProtNLM"/>
    </source>
</evidence>
<keyword evidence="1" id="KW-0812">Transmembrane</keyword>
<proteinExistence type="predicted"/>
<reference evidence="2" key="1">
    <citation type="journal article" date="2014" name="Int. J. Syst. Evol. Microbiol.">
        <title>Complete genome sequence of Corynebacterium casei LMG S-19264T (=DSM 44701T), isolated from a smear-ripened cheese.</title>
        <authorList>
            <consortium name="US DOE Joint Genome Institute (JGI-PGF)"/>
            <person name="Walter F."/>
            <person name="Albersmeier A."/>
            <person name="Kalinowski J."/>
            <person name="Ruckert C."/>
        </authorList>
    </citation>
    <scope>NUCLEOTIDE SEQUENCE</scope>
    <source>
        <strain evidence="2">KCTC 32513</strain>
    </source>
</reference>
<dbReference type="AlphaFoldDB" id="A0A8J3CSV2"/>
<feature type="transmembrane region" description="Helical" evidence="1">
    <location>
        <begin position="84"/>
        <end position="103"/>
    </location>
</feature>
<keyword evidence="1" id="KW-0472">Membrane</keyword>
<dbReference type="EMBL" id="BMZH01000008">
    <property type="protein sequence ID" value="GHA97686.1"/>
    <property type="molecule type" value="Genomic_DNA"/>
</dbReference>
<protein>
    <recommendedName>
        <fullName evidence="4">DUF4231 domain-containing protein</fullName>
    </recommendedName>
</protein>
<gene>
    <name evidence="2" type="ORF">GCM10009069_20770</name>
</gene>